<comment type="caution">
    <text evidence="1">The sequence shown here is derived from an EMBL/GenBank/DDBJ whole genome shotgun (WGS) entry which is preliminary data.</text>
</comment>
<sequence length="107" mass="11956">MDDQEAWYSVRCVFRLTEFRTYEERITLWRASSPEQAVNLAESEAAEYASDVAGEYLGLAQVYAMDAGPEHGAELFSLLRDSPLPPTAYLDTHFDTGTERQGAVESS</sequence>
<organism evidence="1 2">
    <name type="scientific">Actinoplanes couchii</name>
    <dbReference type="NCBI Taxonomy" id="403638"/>
    <lineage>
        <taxon>Bacteria</taxon>
        <taxon>Bacillati</taxon>
        <taxon>Actinomycetota</taxon>
        <taxon>Actinomycetes</taxon>
        <taxon>Micromonosporales</taxon>
        <taxon>Micromonosporaceae</taxon>
        <taxon>Actinoplanes</taxon>
    </lineage>
</organism>
<accession>A0ABQ3X886</accession>
<evidence type="ECO:0008006" key="3">
    <source>
        <dbReference type="Google" id="ProtNLM"/>
    </source>
</evidence>
<protein>
    <recommendedName>
        <fullName evidence="3">DUF4288 domain-containing protein</fullName>
    </recommendedName>
</protein>
<proteinExistence type="predicted"/>
<name>A0ABQ3X886_9ACTN</name>
<reference evidence="1 2" key="1">
    <citation type="submission" date="2021-01" db="EMBL/GenBank/DDBJ databases">
        <title>Whole genome shotgun sequence of Actinoplanes couchii NBRC 106145.</title>
        <authorList>
            <person name="Komaki H."/>
            <person name="Tamura T."/>
        </authorList>
    </citation>
    <scope>NUCLEOTIDE SEQUENCE [LARGE SCALE GENOMIC DNA]</scope>
    <source>
        <strain evidence="1 2">NBRC 106145</strain>
    </source>
</reference>
<gene>
    <name evidence="1" type="ORF">Aco03nite_031340</name>
</gene>
<keyword evidence="2" id="KW-1185">Reference proteome</keyword>
<evidence type="ECO:0000313" key="2">
    <source>
        <dbReference type="Proteomes" id="UP000612282"/>
    </source>
</evidence>
<evidence type="ECO:0000313" key="1">
    <source>
        <dbReference type="EMBL" id="GID54730.1"/>
    </source>
</evidence>
<dbReference type="RefSeq" id="WP_203795813.1">
    <property type="nucleotide sequence ID" value="NZ_BAAAQE010000036.1"/>
</dbReference>
<dbReference type="Proteomes" id="UP000612282">
    <property type="component" value="Unassembled WGS sequence"/>
</dbReference>
<dbReference type="EMBL" id="BOMG01000042">
    <property type="protein sequence ID" value="GID54730.1"/>
    <property type="molecule type" value="Genomic_DNA"/>
</dbReference>